<dbReference type="InterPro" id="IPR018746">
    <property type="entry name" value="DUF2298"/>
</dbReference>
<keyword evidence="1" id="KW-0812">Transmembrane</keyword>
<feature type="transmembrane region" description="Helical" evidence="1">
    <location>
        <begin position="428"/>
        <end position="444"/>
    </location>
</feature>
<gene>
    <name evidence="2" type="ORF">ENW66_02705</name>
</gene>
<proteinExistence type="predicted"/>
<dbReference type="PANTHER" id="PTHR10790">
    <property type="entry name" value="TPR-DOMAIN CONTAINING PROTEIN"/>
    <property type="match status" value="1"/>
</dbReference>
<sequence>MYTLIYAVCFYISSLLITIPFLRYFKHHEARLLSLLTLSTASFLAGFFVPFKISFYVSFLFLMLLSLYTIYKGNVKVERDENVFLAVFAFFIFLRFLNPQIFDAEKFMDSAFMNAILKASSFPPSDPFLAGEKLDFYYYFGHLIGASITLLSLSPPEVGYNVAVAALPAYTSLTIYGMLKRRGLKIALSGVFLAVFSGNLYSFLDFFSRIFSGRAVDFGYYWNCTRVIASTINEFPYFSFIHADLHAHVVAIPIITLIFALIAREEKSRFIYSAIILSLFTLFATNSWHYPLALVAVLSAGAAIRDKWLVFCALLSAAPAFVFFLHMNTPAASFLVVKDRSEIHEFILYAFTPVAACYILTAKKQTFYFLPLSIPLYFLSPVLAVLTPLLATALIGIFRRETYSAIMLSGLLAFITPDFFAVESRMNTVFKFYIFAWLALMISASMKAEWKEWKKYVIVALLVIGIIYPFAATPVRYSTAEMTLDGMSFMRAYDGDYYAVKWLQKEEGVIIEEGCTQGSLCGYQYGGRVAAFTGNPAVIAWTNHEYAWRRNYTLVAERAEDVRSFYTTESCEKMNEIVEKYGVKFIFLGYEEKRVFSANPERFERCFEKVFERGGTYIFVTKNLS</sequence>
<feature type="transmembrane region" description="Helical" evidence="1">
    <location>
        <begin position="55"/>
        <end position="71"/>
    </location>
</feature>
<dbReference type="EMBL" id="DTLB01000013">
    <property type="protein sequence ID" value="HFW31851.1"/>
    <property type="molecule type" value="Genomic_DNA"/>
</dbReference>
<evidence type="ECO:0000256" key="1">
    <source>
        <dbReference type="SAM" id="Phobius"/>
    </source>
</evidence>
<dbReference type="NCBIfam" id="TIGR03662">
    <property type="entry name" value="Chlor_Arch_YYY"/>
    <property type="match status" value="1"/>
</dbReference>
<dbReference type="PANTHER" id="PTHR10790:SF51">
    <property type="entry name" value="TETRATRICOPEPTIDE REPEAT PROTEIN"/>
    <property type="match status" value="1"/>
</dbReference>
<feature type="transmembrane region" description="Helical" evidence="1">
    <location>
        <begin position="83"/>
        <end position="102"/>
    </location>
</feature>
<feature type="transmembrane region" description="Helical" evidence="1">
    <location>
        <begin position="308"/>
        <end position="325"/>
    </location>
</feature>
<organism evidence="2">
    <name type="scientific">Archaeoglobus fulgidus</name>
    <dbReference type="NCBI Taxonomy" id="2234"/>
    <lineage>
        <taxon>Archaea</taxon>
        <taxon>Methanobacteriati</taxon>
        <taxon>Methanobacteriota</taxon>
        <taxon>Archaeoglobi</taxon>
        <taxon>Archaeoglobales</taxon>
        <taxon>Archaeoglobaceae</taxon>
        <taxon>Archaeoglobus</taxon>
    </lineage>
</organism>
<dbReference type="Pfam" id="PF10060">
    <property type="entry name" value="DUF2298"/>
    <property type="match status" value="1"/>
</dbReference>
<dbReference type="AlphaFoldDB" id="A0A7C3MA83"/>
<feature type="transmembrane region" description="Helical" evidence="1">
    <location>
        <begin position="346"/>
        <end position="362"/>
    </location>
</feature>
<reference evidence="2" key="1">
    <citation type="journal article" date="2020" name="mSystems">
        <title>Genome- and Community-Level Interaction Insights into Carbon Utilization and Element Cycling Functions of Hydrothermarchaeota in Hydrothermal Sediment.</title>
        <authorList>
            <person name="Zhou Z."/>
            <person name="Liu Y."/>
            <person name="Xu W."/>
            <person name="Pan J."/>
            <person name="Luo Z.H."/>
            <person name="Li M."/>
        </authorList>
    </citation>
    <scope>NUCLEOTIDE SEQUENCE [LARGE SCALE GENOMIC DNA]</scope>
    <source>
        <strain evidence="2">SpSt-87</strain>
    </source>
</reference>
<evidence type="ECO:0008006" key="3">
    <source>
        <dbReference type="Google" id="ProtNLM"/>
    </source>
</evidence>
<keyword evidence="1" id="KW-0472">Membrane</keyword>
<feature type="transmembrane region" description="Helical" evidence="1">
    <location>
        <begin position="374"/>
        <end position="398"/>
    </location>
</feature>
<feature type="transmembrane region" description="Helical" evidence="1">
    <location>
        <begin position="32"/>
        <end position="49"/>
    </location>
</feature>
<evidence type="ECO:0000313" key="2">
    <source>
        <dbReference type="EMBL" id="HFW31851.1"/>
    </source>
</evidence>
<comment type="caution">
    <text evidence="2">The sequence shown here is derived from an EMBL/GenBank/DDBJ whole genome shotgun (WGS) entry which is preliminary data.</text>
</comment>
<feature type="transmembrane region" description="Helical" evidence="1">
    <location>
        <begin position="6"/>
        <end position="25"/>
    </location>
</feature>
<feature type="transmembrane region" description="Helical" evidence="1">
    <location>
        <begin position="270"/>
        <end position="288"/>
    </location>
</feature>
<protein>
    <recommendedName>
        <fullName evidence="3">DUF2079 domain-containing protein</fullName>
    </recommendedName>
</protein>
<accession>A0A7C3MA83</accession>
<feature type="transmembrane region" description="Helical" evidence="1">
    <location>
        <begin position="245"/>
        <end position="263"/>
    </location>
</feature>
<feature type="transmembrane region" description="Helical" evidence="1">
    <location>
        <begin position="456"/>
        <end position="477"/>
    </location>
</feature>
<name>A0A7C3MA83_ARCFL</name>
<keyword evidence="1" id="KW-1133">Transmembrane helix</keyword>
<feature type="transmembrane region" description="Helical" evidence="1">
    <location>
        <begin position="186"/>
        <end position="204"/>
    </location>
</feature>
<feature type="transmembrane region" description="Helical" evidence="1">
    <location>
        <begin position="158"/>
        <end position="179"/>
    </location>
</feature>